<dbReference type="InterPro" id="IPR002931">
    <property type="entry name" value="Transglutaminase-like"/>
</dbReference>
<feature type="region of interest" description="Disordered" evidence="1">
    <location>
        <begin position="590"/>
        <end position="611"/>
    </location>
</feature>
<dbReference type="PANTHER" id="PTHR42736">
    <property type="entry name" value="PROTEIN-GLUTAMINE GAMMA-GLUTAMYLTRANSFERASE"/>
    <property type="match status" value="1"/>
</dbReference>
<evidence type="ECO:0000259" key="3">
    <source>
        <dbReference type="SMART" id="SM00460"/>
    </source>
</evidence>
<feature type="transmembrane region" description="Helical" evidence="2">
    <location>
        <begin position="87"/>
        <end position="107"/>
    </location>
</feature>
<keyword evidence="2" id="KW-0812">Transmembrane</keyword>
<feature type="transmembrane region" description="Helical" evidence="2">
    <location>
        <begin position="615"/>
        <end position="635"/>
    </location>
</feature>
<dbReference type="Pfam" id="PF01841">
    <property type="entry name" value="Transglut_core"/>
    <property type="match status" value="1"/>
</dbReference>
<dbReference type="SUPFAM" id="SSF54001">
    <property type="entry name" value="Cysteine proteinases"/>
    <property type="match status" value="1"/>
</dbReference>
<accession>A0A1I4ZPP5</accession>
<dbReference type="STRING" id="995034.SAMN05216219_0976"/>
<dbReference type="Proteomes" id="UP000198867">
    <property type="component" value="Unassembled WGS sequence"/>
</dbReference>
<dbReference type="Pfam" id="PF11992">
    <property type="entry name" value="TgpA_N"/>
    <property type="match status" value="1"/>
</dbReference>
<dbReference type="AlphaFoldDB" id="A0A1I4ZPP5"/>
<keyword evidence="2" id="KW-1133">Transmembrane helix</keyword>
<dbReference type="InterPro" id="IPR038765">
    <property type="entry name" value="Papain-like_cys_pep_sf"/>
</dbReference>
<dbReference type="InterPro" id="IPR021878">
    <property type="entry name" value="TgpA_N"/>
</dbReference>
<evidence type="ECO:0000256" key="1">
    <source>
        <dbReference type="SAM" id="MobiDB-lite"/>
    </source>
</evidence>
<organism evidence="4 5">
    <name type="scientific">Mycetocola miduiensis</name>
    <dbReference type="NCBI Taxonomy" id="995034"/>
    <lineage>
        <taxon>Bacteria</taxon>
        <taxon>Bacillati</taxon>
        <taxon>Actinomycetota</taxon>
        <taxon>Actinomycetes</taxon>
        <taxon>Micrococcales</taxon>
        <taxon>Microbacteriaceae</taxon>
        <taxon>Mycetocola</taxon>
    </lineage>
</organism>
<dbReference type="SMART" id="SM00460">
    <property type="entry name" value="TGc"/>
    <property type="match status" value="1"/>
</dbReference>
<dbReference type="EMBL" id="FOVM01000002">
    <property type="protein sequence ID" value="SFN52192.1"/>
    <property type="molecule type" value="Genomic_DNA"/>
</dbReference>
<feature type="domain" description="Transglutaminase-like" evidence="3">
    <location>
        <begin position="485"/>
        <end position="559"/>
    </location>
</feature>
<dbReference type="PANTHER" id="PTHR42736:SF1">
    <property type="entry name" value="PROTEIN-GLUTAMINE GAMMA-GLUTAMYLTRANSFERASE"/>
    <property type="match status" value="1"/>
</dbReference>
<keyword evidence="2" id="KW-0472">Membrane</keyword>
<proteinExistence type="predicted"/>
<reference evidence="5" key="1">
    <citation type="submission" date="2016-10" db="EMBL/GenBank/DDBJ databases">
        <authorList>
            <person name="Varghese N."/>
            <person name="Submissions S."/>
        </authorList>
    </citation>
    <scope>NUCLEOTIDE SEQUENCE [LARGE SCALE GENOMIC DNA]</scope>
    <source>
        <strain evidence="5">CGMCC 1.11101</strain>
    </source>
</reference>
<feature type="transmembrane region" description="Helical" evidence="2">
    <location>
        <begin position="197"/>
        <end position="214"/>
    </location>
</feature>
<dbReference type="OrthoDB" id="9804023at2"/>
<dbReference type="InterPro" id="IPR052901">
    <property type="entry name" value="Bact_TGase-like"/>
</dbReference>
<feature type="transmembrane region" description="Helical" evidence="2">
    <location>
        <begin position="226"/>
        <end position="249"/>
    </location>
</feature>
<feature type="transmembrane region" description="Helical" evidence="2">
    <location>
        <begin position="147"/>
        <end position="168"/>
    </location>
</feature>
<evidence type="ECO:0000256" key="2">
    <source>
        <dbReference type="SAM" id="Phobius"/>
    </source>
</evidence>
<evidence type="ECO:0000313" key="5">
    <source>
        <dbReference type="Proteomes" id="UP000198867"/>
    </source>
</evidence>
<dbReference type="RefSeq" id="WP_143094996.1">
    <property type="nucleotide sequence ID" value="NZ_FOVM01000002.1"/>
</dbReference>
<keyword evidence="5" id="KW-1185">Reference proteome</keyword>
<protein>
    <recommendedName>
        <fullName evidence="3">Transglutaminase-like domain-containing protein</fullName>
    </recommendedName>
</protein>
<feature type="transmembrane region" description="Helical" evidence="2">
    <location>
        <begin position="60"/>
        <end position="80"/>
    </location>
</feature>
<name>A0A1I4ZPP5_9MICO</name>
<gene>
    <name evidence="4" type="ORF">SAMN05216219_0976</name>
</gene>
<dbReference type="Gene3D" id="3.10.620.30">
    <property type="match status" value="1"/>
</dbReference>
<feature type="transmembrane region" description="Helical" evidence="2">
    <location>
        <begin position="35"/>
        <end position="54"/>
    </location>
</feature>
<sequence length="769" mass="81410">MSVLSPPRPDVTPGNRTPAPAGAALVERRYLAQRLWPLTWALVFFYVVTISTLSPLLDGASWWLGIALLGSIILVVAATARSLGVRTWLATAVGAVVWVGLLVLFFAPDASFALVLPTFDTPGVFGELGRDGLRSIERQGTPAEADMGIRFILAIGAGVFALVLDAVAVAGRMPAVVGLPAVAIALVPGFVTGEINLVSLALCGAAFLLVLWTDTRVRRLSTSRPAGVLGIGAMTLVGSLLFAAAAPGYNGESLLPSTGGSVFGGGVSPLVDLGKDLRRPGGAQQFSYKTTTDESLYFRLLTLDEFNGTTWSAGKDRIREPNEPSTLLSVPGLSDDVMTEPTTTTVQVDGMVAPWLPIPFPSVRVVGADGRWVWDPEGLTLSSRLSSASGQSYIAESVLIQPTREQLIAAQPEVPPNVERFLEMPAEVPPILTETLASITTETENAYDTAFAIQQYLRSTDFLYSVEAPVDEGYDGDGFDVIAKFLEKKSGYCVHFSSAMAILARMAGIPARVSLGYLPGDRVVGAESRLTYTVGTDDLHAWPELYFSGVGWVPFEPTPGRGVVPDYARAETSGADGRNVGDAAAIERQLQDQGAAAPESTTSSGRQGAVEPPPAGVLTSAALLLLLLVGLPALIRAFRRRFRARALRSGRAGPLTAWREISDAAQDLGIPVSDADTPRAFAAALASQSAFSDSEQGALSALLDAVEHVRFADPDRVTLRLVGPSLAENTDTVLVAMRQRARLVDRIRATVAPASVLSPVYRGRVPEPA</sequence>
<evidence type="ECO:0000313" key="4">
    <source>
        <dbReference type="EMBL" id="SFN52192.1"/>
    </source>
</evidence>